<dbReference type="GO" id="GO:0046872">
    <property type="term" value="F:metal ion binding"/>
    <property type="evidence" value="ECO:0007669"/>
    <property type="project" value="UniProtKB-KW"/>
</dbReference>
<evidence type="ECO:0000256" key="1">
    <source>
        <dbReference type="ARBA" id="ARBA00001206"/>
    </source>
</evidence>
<keyword evidence="13 16" id="KW-0173">Coenzyme A biosynthesis</keyword>
<dbReference type="NCBIfam" id="NF009855">
    <property type="entry name" value="PRK13321.1"/>
    <property type="match status" value="1"/>
</dbReference>
<evidence type="ECO:0000256" key="11">
    <source>
        <dbReference type="ARBA" id="ARBA00022840"/>
    </source>
</evidence>
<dbReference type="NCBIfam" id="TIGR00671">
    <property type="entry name" value="baf"/>
    <property type="match status" value="1"/>
</dbReference>
<dbReference type="Gene3D" id="3.30.420.40">
    <property type="match status" value="2"/>
</dbReference>
<dbReference type="Proteomes" id="UP000649179">
    <property type="component" value="Unassembled WGS sequence"/>
</dbReference>
<evidence type="ECO:0000256" key="16">
    <source>
        <dbReference type="HAMAP-Rule" id="MF_01274"/>
    </source>
</evidence>
<evidence type="ECO:0000256" key="12">
    <source>
        <dbReference type="ARBA" id="ARBA00022958"/>
    </source>
</evidence>
<dbReference type="PANTHER" id="PTHR34265:SF1">
    <property type="entry name" value="TYPE III PANTOTHENATE KINASE"/>
    <property type="match status" value="1"/>
</dbReference>
<dbReference type="AlphaFoldDB" id="A0A917BK60"/>
<evidence type="ECO:0000256" key="7">
    <source>
        <dbReference type="ARBA" id="ARBA00022490"/>
    </source>
</evidence>
<sequence>MTQPAGPPGTLLCADIGNSRTTLGLLRGGEVLDTWRVATDERRTADEWAVLVRGLLAESSAAVSSGAVEEPERWLEGVAVCATVPAVLHEWREMLERRFAGLTAVIVEPGVRTGVPVHMDNPREVGADRIVNALAAATYHPGPAIVVDFGTATTFDVVDARGAYVGGAIAPGIEISLDALGRRGAQLRQVEVARPRTVIARNTVEALQSGIVFGFASQVEGIVARMVDELGLEPDDVSVVATGGLAPVVVDEIDGLTAHSPWLTLLGLELVFARNR</sequence>
<gene>
    <name evidence="16 17" type="primary">coaX</name>
    <name evidence="17" type="ORF">GCM10011519_18530</name>
</gene>
<evidence type="ECO:0000256" key="9">
    <source>
        <dbReference type="ARBA" id="ARBA00022741"/>
    </source>
</evidence>
<keyword evidence="7 16" id="KW-0963">Cytoplasm</keyword>
<comment type="function">
    <text evidence="16">Catalyzes the phosphorylation of pantothenate (Pan), the first step in CoA biosynthesis.</text>
</comment>
<keyword evidence="8 16" id="KW-0808">Transferase</keyword>
<evidence type="ECO:0000256" key="8">
    <source>
        <dbReference type="ARBA" id="ARBA00022679"/>
    </source>
</evidence>
<reference evidence="17" key="2">
    <citation type="submission" date="2020-09" db="EMBL/GenBank/DDBJ databases">
        <authorList>
            <person name="Sun Q."/>
            <person name="Zhou Y."/>
        </authorList>
    </citation>
    <scope>NUCLEOTIDE SEQUENCE</scope>
    <source>
        <strain evidence="17">CGMCC 1.16067</strain>
    </source>
</reference>
<keyword evidence="9 16" id="KW-0547">Nucleotide-binding</keyword>
<evidence type="ECO:0000256" key="2">
    <source>
        <dbReference type="ARBA" id="ARBA00001958"/>
    </source>
</evidence>
<keyword evidence="12 16" id="KW-0630">Potassium</keyword>
<dbReference type="CDD" id="cd24015">
    <property type="entry name" value="ASKHA_NBD_PanK-III"/>
    <property type="match status" value="1"/>
</dbReference>
<reference evidence="17" key="1">
    <citation type="journal article" date="2014" name="Int. J. Syst. Evol. Microbiol.">
        <title>Complete genome sequence of Corynebacterium casei LMG S-19264T (=DSM 44701T), isolated from a smear-ripened cheese.</title>
        <authorList>
            <consortium name="US DOE Joint Genome Institute (JGI-PGF)"/>
            <person name="Walter F."/>
            <person name="Albersmeier A."/>
            <person name="Kalinowski J."/>
            <person name="Ruckert C."/>
        </authorList>
    </citation>
    <scope>NUCLEOTIDE SEQUENCE</scope>
    <source>
        <strain evidence="17">CGMCC 1.16067</strain>
    </source>
</reference>
<dbReference type="EMBL" id="BMKQ01000001">
    <property type="protein sequence ID" value="GGF44984.1"/>
    <property type="molecule type" value="Genomic_DNA"/>
</dbReference>
<feature type="binding site" evidence="16">
    <location>
        <position position="148"/>
    </location>
    <ligand>
        <name>K(+)</name>
        <dbReference type="ChEBI" id="CHEBI:29103"/>
    </ligand>
</feature>
<evidence type="ECO:0000256" key="13">
    <source>
        <dbReference type="ARBA" id="ARBA00022993"/>
    </source>
</evidence>
<dbReference type="GO" id="GO:0005737">
    <property type="term" value="C:cytoplasm"/>
    <property type="evidence" value="ECO:0007669"/>
    <property type="project" value="UniProtKB-SubCell"/>
</dbReference>
<feature type="binding site" evidence="16">
    <location>
        <begin position="126"/>
        <end position="129"/>
    </location>
    <ligand>
        <name>substrate</name>
    </ligand>
</feature>
<keyword evidence="16" id="KW-0479">Metal-binding</keyword>
<evidence type="ECO:0000256" key="3">
    <source>
        <dbReference type="ARBA" id="ARBA00004496"/>
    </source>
</evidence>
<comment type="cofactor">
    <cofactor evidence="2">
        <name>K(+)</name>
        <dbReference type="ChEBI" id="CHEBI:29103"/>
    </cofactor>
</comment>
<dbReference type="EC" id="2.7.1.33" evidence="6 16"/>
<comment type="subcellular location">
    <subcellularLocation>
        <location evidence="3 16">Cytoplasm</location>
    </subcellularLocation>
</comment>
<dbReference type="InterPro" id="IPR004619">
    <property type="entry name" value="Type_III_PanK"/>
</dbReference>
<comment type="pathway">
    <text evidence="4 16">Cofactor biosynthesis; coenzyme A biosynthesis; CoA from (R)-pantothenate: step 1/5.</text>
</comment>
<name>A0A917BK60_9ACTN</name>
<comment type="caution">
    <text evidence="17">The sequence shown here is derived from an EMBL/GenBank/DDBJ whole genome shotgun (WGS) entry which is preliminary data.</text>
</comment>
<proteinExistence type="inferred from homology"/>
<dbReference type="SUPFAM" id="SSF53067">
    <property type="entry name" value="Actin-like ATPase domain"/>
    <property type="match status" value="2"/>
</dbReference>
<feature type="binding site" evidence="16">
    <location>
        <position position="203"/>
    </location>
    <ligand>
        <name>substrate</name>
    </ligand>
</feature>
<evidence type="ECO:0000256" key="5">
    <source>
        <dbReference type="ARBA" id="ARBA00011738"/>
    </source>
</evidence>
<evidence type="ECO:0000313" key="18">
    <source>
        <dbReference type="Proteomes" id="UP000649179"/>
    </source>
</evidence>
<dbReference type="GO" id="GO:0005524">
    <property type="term" value="F:ATP binding"/>
    <property type="evidence" value="ECO:0007669"/>
    <property type="project" value="UniProtKB-UniRule"/>
</dbReference>
<evidence type="ECO:0000256" key="10">
    <source>
        <dbReference type="ARBA" id="ARBA00022777"/>
    </source>
</evidence>
<feature type="binding site" evidence="16">
    <location>
        <position position="151"/>
    </location>
    <ligand>
        <name>ATP</name>
        <dbReference type="ChEBI" id="CHEBI:30616"/>
    </ligand>
</feature>
<evidence type="ECO:0000256" key="14">
    <source>
        <dbReference type="ARBA" id="ARBA00038036"/>
    </source>
</evidence>
<comment type="similarity">
    <text evidence="14 16">Belongs to the type III pantothenate kinase family.</text>
</comment>
<comment type="caution">
    <text evidence="16">Lacks conserved residue(s) required for the propagation of feature annotation.</text>
</comment>
<dbReference type="RefSeq" id="WP_229660739.1">
    <property type="nucleotide sequence ID" value="NZ_BMKQ01000001.1"/>
</dbReference>
<dbReference type="HAMAP" id="MF_01274">
    <property type="entry name" value="Pantothen_kinase_3"/>
    <property type="match status" value="1"/>
</dbReference>
<accession>A0A917BK60</accession>
<keyword evidence="18" id="KW-1185">Reference proteome</keyword>
<dbReference type="NCBIfam" id="NF009845">
    <property type="entry name" value="PRK13318.1-3"/>
    <property type="match status" value="1"/>
</dbReference>
<feature type="binding site" evidence="16">
    <location>
        <begin position="15"/>
        <end position="22"/>
    </location>
    <ligand>
        <name>ATP</name>
        <dbReference type="ChEBI" id="CHEBI:30616"/>
    </ligand>
</feature>
<feature type="active site" description="Proton acceptor" evidence="16">
    <location>
        <position position="128"/>
    </location>
</feature>
<evidence type="ECO:0000256" key="4">
    <source>
        <dbReference type="ARBA" id="ARBA00005225"/>
    </source>
</evidence>
<evidence type="ECO:0000256" key="6">
    <source>
        <dbReference type="ARBA" id="ARBA00012102"/>
    </source>
</evidence>
<dbReference type="Pfam" id="PF03309">
    <property type="entry name" value="Pan_kinase"/>
    <property type="match status" value="1"/>
</dbReference>
<organism evidence="17 18">
    <name type="scientific">Marmoricola endophyticus</name>
    <dbReference type="NCBI Taxonomy" id="2040280"/>
    <lineage>
        <taxon>Bacteria</taxon>
        <taxon>Bacillati</taxon>
        <taxon>Actinomycetota</taxon>
        <taxon>Actinomycetes</taxon>
        <taxon>Propionibacteriales</taxon>
        <taxon>Nocardioidaceae</taxon>
        <taxon>Marmoricola</taxon>
    </lineage>
</organism>
<evidence type="ECO:0000313" key="17">
    <source>
        <dbReference type="EMBL" id="GGF44984.1"/>
    </source>
</evidence>
<comment type="catalytic activity">
    <reaction evidence="1 16">
        <text>(R)-pantothenate + ATP = (R)-4'-phosphopantothenate + ADP + H(+)</text>
        <dbReference type="Rhea" id="RHEA:16373"/>
        <dbReference type="ChEBI" id="CHEBI:10986"/>
        <dbReference type="ChEBI" id="CHEBI:15378"/>
        <dbReference type="ChEBI" id="CHEBI:29032"/>
        <dbReference type="ChEBI" id="CHEBI:30616"/>
        <dbReference type="ChEBI" id="CHEBI:456216"/>
        <dbReference type="EC" id="2.7.1.33"/>
    </reaction>
</comment>
<keyword evidence="11 16" id="KW-0067">ATP-binding</keyword>
<keyword evidence="10 16" id="KW-0418">Kinase</keyword>
<comment type="cofactor">
    <cofactor evidence="16">
        <name>NH4(+)</name>
        <dbReference type="ChEBI" id="CHEBI:28938"/>
    </cofactor>
    <cofactor evidence="16">
        <name>K(+)</name>
        <dbReference type="ChEBI" id="CHEBI:29103"/>
    </cofactor>
    <text evidence="16">A monovalent cation. Ammonium or potassium.</text>
</comment>
<dbReference type="GO" id="GO:0015937">
    <property type="term" value="P:coenzyme A biosynthetic process"/>
    <property type="evidence" value="ECO:0007669"/>
    <property type="project" value="UniProtKB-UniRule"/>
</dbReference>
<protein>
    <recommendedName>
        <fullName evidence="15 16">Type III pantothenate kinase</fullName>
        <ecNumber evidence="6 16">2.7.1.33</ecNumber>
    </recommendedName>
    <alternativeName>
        <fullName evidence="16">PanK-III</fullName>
    </alternativeName>
    <alternativeName>
        <fullName evidence="16">Pantothenic acid kinase</fullName>
    </alternativeName>
</protein>
<dbReference type="PANTHER" id="PTHR34265">
    <property type="entry name" value="TYPE III PANTOTHENATE KINASE"/>
    <property type="match status" value="1"/>
</dbReference>
<dbReference type="GO" id="GO:0004594">
    <property type="term" value="F:pantothenate kinase activity"/>
    <property type="evidence" value="ECO:0007669"/>
    <property type="project" value="UniProtKB-UniRule"/>
</dbReference>
<comment type="subunit">
    <text evidence="5 16">Homodimer.</text>
</comment>
<evidence type="ECO:0000256" key="15">
    <source>
        <dbReference type="ARBA" id="ARBA00040883"/>
    </source>
</evidence>
<dbReference type="InterPro" id="IPR043129">
    <property type="entry name" value="ATPase_NBD"/>
</dbReference>